<protein>
    <submittedName>
        <fullName evidence="7">Pyridoxal phosphate-dependent aminotransferase</fullName>
    </submittedName>
</protein>
<evidence type="ECO:0000256" key="1">
    <source>
        <dbReference type="ARBA" id="ARBA00001933"/>
    </source>
</evidence>
<dbReference type="PANTHER" id="PTHR46383">
    <property type="entry name" value="ASPARTATE AMINOTRANSFERASE"/>
    <property type="match status" value="1"/>
</dbReference>
<keyword evidence="5" id="KW-0663">Pyridoxal phosphate</keyword>
<gene>
    <name evidence="7" type="ORF">NC998_17815</name>
</gene>
<dbReference type="InterPro" id="IPR050596">
    <property type="entry name" value="AspAT/PAT-like"/>
</dbReference>
<proteinExistence type="inferred from homology"/>
<dbReference type="InterPro" id="IPR015422">
    <property type="entry name" value="PyrdxlP-dep_Trfase_small"/>
</dbReference>
<evidence type="ECO:0000259" key="6">
    <source>
        <dbReference type="Pfam" id="PF00155"/>
    </source>
</evidence>
<organism evidence="7 8">
    <name type="scientific">Trichocoleus desertorum GB2-A4</name>
    <dbReference type="NCBI Taxonomy" id="2933944"/>
    <lineage>
        <taxon>Bacteria</taxon>
        <taxon>Bacillati</taxon>
        <taxon>Cyanobacteriota</taxon>
        <taxon>Cyanophyceae</taxon>
        <taxon>Leptolyngbyales</taxon>
        <taxon>Trichocoleusaceae</taxon>
        <taxon>Trichocoleus</taxon>
    </lineage>
</organism>
<reference evidence="7 8" key="1">
    <citation type="submission" date="2022-04" db="EMBL/GenBank/DDBJ databases">
        <title>Positive selection, recombination, and allopatry shape intraspecific diversity of widespread and dominant cyanobacteria.</title>
        <authorList>
            <person name="Wei J."/>
            <person name="Shu W."/>
            <person name="Hu C."/>
        </authorList>
    </citation>
    <scope>NUCLEOTIDE SEQUENCE [LARGE SCALE GENOMIC DNA]</scope>
    <source>
        <strain evidence="7 8">GB2-A4</strain>
    </source>
</reference>
<dbReference type="InterPro" id="IPR015424">
    <property type="entry name" value="PyrdxlP-dep_Trfase"/>
</dbReference>
<name>A0ABV0JB05_9CYAN</name>
<feature type="domain" description="Aminotransferase class I/classII large" evidence="6">
    <location>
        <begin position="32"/>
        <end position="381"/>
    </location>
</feature>
<evidence type="ECO:0000256" key="2">
    <source>
        <dbReference type="ARBA" id="ARBA00007441"/>
    </source>
</evidence>
<dbReference type="GO" id="GO:0008483">
    <property type="term" value="F:transaminase activity"/>
    <property type="evidence" value="ECO:0007669"/>
    <property type="project" value="UniProtKB-KW"/>
</dbReference>
<dbReference type="EMBL" id="JAMPKM010000011">
    <property type="protein sequence ID" value="MEP0818958.1"/>
    <property type="molecule type" value="Genomic_DNA"/>
</dbReference>
<dbReference type="Proteomes" id="UP001464891">
    <property type="component" value="Unassembled WGS sequence"/>
</dbReference>
<evidence type="ECO:0000256" key="3">
    <source>
        <dbReference type="ARBA" id="ARBA00022576"/>
    </source>
</evidence>
<dbReference type="PANTHER" id="PTHR46383:SF1">
    <property type="entry name" value="ASPARTATE AMINOTRANSFERASE"/>
    <property type="match status" value="1"/>
</dbReference>
<evidence type="ECO:0000313" key="8">
    <source>
        <dbReference type="Proteomes" id="UP001464891"/>
    </source>
</evidence>
<dbReference type="InterPro" id="IPR004839">
    <property type="entry name" value="Aminotransferase_I/II_large"/>
</dbReference>
<keyword evidence="8" id="KW-1185">Reference proteome</keyword>
<dbReference type="InterPro" id="IPR015421">
    <property type="entry name" value="PyrdxlP-dep_Trfase_major"/>
</dbReference>
<keyword evidence="4" id="KW-0808">Transferase</keyword>
<comment type="caution">
    <text evidence="7">The sequence shown here is derived from an EMBL/GenBank/DDBJ whole genome shotgun (WGS) entry which is preliminary data.</text>
</comment>
<evidence type="ECO:0000256" key="5">
    <source>
        <dbReference type="ARBA" id="ARBA00022898"/>
    </source>
</evidence>
<dbReference type="Gene3D" id="3.90.1150.10">
    <property type="entry name" value="Aspartate Aminotransferase, domain 1"/>
    <property type="match status" value="1"/>
</dbReference>
<accession>A0ABV0JB05</accession>
<dbReference type="Gene3D" id="3.40.640.10">
    <property type="entry name" value="Type I PLP-dependent aspartate aminotransferase-like (Major domain)"/>
    <property type="match status" value="1"/>
</dbReference>
<dbReference type="Pfam" id="PF00155">
    <property type="entry name" value="Aminotran_1_2"/>
    <property type="match status" value="1"/>
</dbReference>
<keyword evidence="3 7" id="KW-0032">Aminotransferase</keyword>
<comment type="similarity">
    <text evidence="2">Belongs to the class-I pyridoxal-phosphate-dependent aminotransferase family.</text>
</comment>
<comment type="cofactor">
    <cofactor evidence="1">
        <name>pyridoxal 5'-phosphate</name>
        <dbReference type="ChEBI" id="CHEBI:597326"/>
    </cofactor>
</comment>
<evidence type="ECO:0000256" key="4">
    <source>
        <dbReference type="ARBA" id="ARBA00022679"/>
    </source>
</evidence>
<dbReference type="CDD" id="cd00609">
    <property type="entry name" value="AAT_like"/>
    <property type="match status" value="1"/>
</dbReference>
<dbReference type="SUPFAM" id="SSF53383">
    <property type="entry name" value="PLP-dependent transferases"/>
    <property type="match status" value="1"/>
</dbReference>
<evidence type="ECO:0000313" key="7">
    <source>
        <dbReference type="EMBL" id="MEP0818958.1"/>
    </source>
</evidence>
<dbReference type="RefSeq" id="WP_190437629.1">
    <property type="nucleotide sequence ID" value="NZ_JAMPKM010000011.1"/>
</dbReference>
<sequence length="389" mass="42551">MTIFAERMSHLGTESAFEVLARAKKLEAQGKSVIHLEIGQPDFPTPDNICEAACRAMREGYTGYGPAAGLLEFRKVVAEYIAATRGVEVHPDEVVVTPGAKPIIFFTILTLVNPGDEVIYPNPGFPVYESVISFVGAKAVPLPLREEVDFRFRIEDLVSAISDRTKLLIINSPQNPTGGLLAAEDLAAIAELANKHDFYVLSDEVYSRMVYGEKHQSILSLPGMKARTILLDGHSKTYAMTGWRLGYGVAPQAITEKMVQLMINSNSCTCSFTQIAGMEALTGPQDAVEQMMAEFQQRRDVIVEGLNAIAGIQCRKPTGAFYVFPNVKQLPLSSDALADYLLQEANVAVLSGTAFGEYGDGYLRLSYANSPENIHEALERIQIAIIKLK</sequence>